<dbReference type="EMBL" id="KZ824269">
    <property type="protein sequence ID" value="RAL16402.1"/>
    <property type="molecule type" value="Genomic_DNA"/>
</dbReference>
<dbReference type="AlphaFoldDB" id="A0A395I843"/>
<feature type="region of interest" description="Disordered" evidence="1">
    <location>
        <begin position="39"/>
        <end position="70"/>
    </location>
</feature>
<proteinExistence type="predicted"/>
<evidence type="ECO:0000313" key="2">
    <source>
        <dbReference type="EMBL" id="RAL16402.1"/>
    </source>
</evidence>
<feature type="compositionally biased region" description="Polar residues" evidence="1">
    <location>
        <begin position="54"/>
        <end position="70"/>
    </location>
</feature>
<accession>A0A395I843</accession>
<reference evidence="2 3" key="1">
    <citation type="submission" date="2018-02" db="EMBL/GenBank/DDBJ databases">
        <title>The genomes of Aspergillus section Nigri reveals drivers in fungal speciation.</title>
        <authorList>
            <consortium name="DOE Joint Genome Institute"/>
            <person name="Vesth T.C."/>
            <person name="Nybo J."/>
            <person name="Theobald S."/>
            <person name="Brandl J."/>
            <person name="Frisvad J.C."/>
            <person name="Nielsen K.F."/>
            <person name="Lyhne E.K."/>
            <person name="Kogle M.E."/>
            <person name="Kuo A."/>
            <person name="Riley R."/>
            <person name="Clum A."/>
            <person name="Nolan M."/>
            <person name="Lipzen A."/>
            <person name="Salamov A."/>
            <person name="Henrissat B."/>
            <person name="Wiebenga A."/>
            <person name="De vries R.P."/>
            <person name="Grigoriev I.V."/>
            <person name="Mortensen U.H."/>
            <person name="Andersen M.R."/>
            <person name="Baker S.E."/>
        </authorList>
    </citation>
    <scope>NUCLEOTIDE SEQUENCE [LARGE SCALE GENOMIC DNA]</scope>
    <source>
        <strain evidence="2 3">CBS 101889</strain>
    </source>
</reference>
<organism evidence="2 3">
    <name type="scientific">Aspergillus homomorphus (strain CBS 101889)</name>
    <dbReference type="NCBI Taxonomy" id="1450537"/>
    <lineage>
        <taxon>Eukaryota</taxon>
        <taxon>Fungi</taxon>
        <taxon>Dikarya</taxon>
        <taxon>Ascomycota</taxon>
        <taxon>Pezizomycotina</taxon>
        <taxon>Eurotiomycetes</taxon>
        <taxon>Eurotiomycetidae</taxon>
        <taxon>Eurotiales</taxon>
        <taxon>Aspergillaceae</taxon>
        <taxon>Aspergillus</taxon>
        <taxon>Aspergillus subgen. Circumdati</taxon>
    </lineage>
</organism>
<keyword evidence="3" id="KW-1185">Reference proteome</keyword>
<gene>
    <name evidence="2" type="ORF">BO97DRAFT_440179</name>
</gene>
<dbReference type="Proteomes" id="UP000248961">
    <property type="component" value="Unassembled WGS sequence"/>
</dbReference>
<sequence>MTETSPIYNTISALDAEDEAATYNTTATPDETTTAYGASAAHSAATMEEGDNNKPATSHLASHVSIQDSDPSDIQYQASSEDGLVRHHRRERSTAGGVYLLREVEEREGGSRHVHREYENPGTGVSYLRDLRELDCLFQVPQAILISG</sequence>
<name>A0A395I843_ASPHC</name>
<dbReference type="RefSeq" id="XP_025555556.1">
    <property type="nucleotide sequence ID" value="XM_025698052.1"/>
</dbReference>
<dbReference type="OrthoDB" id="4525958at2759"/>
<dbReference type="GeneID" id="37202341"/>
<evidence type="ECO:0000313" key="3">
    <source>
        <dbReference type="Proteomes" id="UP000248961"/>
    </source>
</evidence>
<protein>
    <submittedName>
        <fullName evidence="2">Uncharacterized protein</fullName>
    </submittedName>
</protein>
<dbReference type="VEuPathDB" id="FungiDB:BO97DRAFT_440179"/>
<evidence type="ECO:0000256" key="1">
    <source>
        <dbReference type="SAM" id="MobiDB-lite"/>
    </source>
</evidence>